<dbReference type="Proteomes" id="UP000622648">
    <property type="component" value="Unassembled WGS sequence"/>
</dbReference>
<keyword evidence="4" id="KW-1185">Reference proteome</keyword>
<sequence length="206" mass="23530">MTNTASSLLMLQLRFIALKYLKMMKNLHVFYPKQLLSFLALGLLLLSSCSESPSKFFDITILNTNTIKDFASPDLARHIQDETTEFPDIPSSKKKGDEAVKYVKMHTLFMDQALEKIKKISASGDEQKEIQKLSIDLYEYVIPVYKNEYLAYAKLCDTKGDQSAKDEIIKNIDTKYGPTFVQKHDALMDKGKAYAEKHNIQVSWGE</sequence>
<evidence type="ECO:0000313" key="3">
    <source>
        <dbReference type="Proteomes" id="UP000295684"/>
    </source>
</evidence>
<reference evidence="4" key="2">
    <citation type="journal article" date="2019" name="Int. J. Syst. Evol. Microbiol.">
        <title>The Global Catalogue of Microorganisms (GCM) 10K type strain sequencing project: providing services to taxonomists for standard genome sequencing and annotation.</title>
        <authorList>
            <consortium name="The Broad Institute Genomics Platform"/>
            <consortium name="The Broad Institute Genome Sequencing Center for Infectious Disease"/>
            <person name="Wu L."/>
            <person name="Ma J."/>
        </authorList>
    </citation>
    <scope>NUCLEOTIDE SEQUENCE [LARGE SCALE GENOMIC DNA]</scope>
    <source>
        <strain evidence="4">CGMCC 1.15644</strain>
    </source>
</reference>
<accession>A0A4R2HCK9</accession>
<evidence type="ECO:0000313" key="2">
    <source>
        <dbReference type="EMBL" id="TCO25407.1"/>
    </source>
</evidence>
<reference evidence="2 3" key="3">
    <citation type="submission" date="2019-03" db="EMBL/GenBank/DDBJ databases">
        <title>Genomic Encyclopedia of Type Strains, Phase IV (KMG-IV): sequencing the most valuable type-strain genomes for metagenomic binning, comparative biology and taxonomic classification.</title>
        <authorList>
            <person name="Goeker M."/>
        </authorList>
    </citation>
    <scope>NUCLEOTIDE SEQUENCE [LARGE SCALE GENOMIC DNA]</scope>
    <source>
        <strain evidence="2 3">DSM 103236</strain>
    </source>
</reference>
<evidence type="ECO:0000313" key="4">
    <source>
        <dbReference type="Proteomes" id="UP000622648"/>
    </source>
</evidence>
<dbReference type="AlphaFoldDB" id="A0A4R2HCK9"/>
<dbReference type="EMBL" id="SLWO01000004">
    <property type="protein sequence ID" value="TCO25407.1"/>
    <property type="molecule type" value="Genomic_DNA"/>
</dbReference>
<evidence type="ECO:0000313" key="1">
    <source>
        <dbReference type="EMBL" id="GGE45655.1"/>
    </source>
</evidence>
<protein>
    <submittedName>
        <fullName evidence="2">Uncharacterized protein</fullName>
    </submittedName>
</protein>
<dbReference type="Proteomes" id="UP000295684">
    <property type="component" value="Unassembled WGS sequence"/>
</dbReference>
<dbReference type="EMBL" id="BMJO01000002">
    <property type="protein sequence ID" value="GGE45655.1"/>
    <property type="molecule type" value="Genomic_DNA"/>
</dbReference>
<gene>
    <name evidence="2" type="ORF">EV200_104445</name>
    <name evidence="1" type="ORF">GCM10011413_09790</name>
</gene>
<name>A0A4R2HCK9_9SPHI</name>
<proteinExistence type="predicted"/>
<reference evidence="1" key="1">
    <citation type="journal article" date="2014" name="Int. J. Syst. Evol. Microbiol.">
        <title>Complete genome of a new Firmicutes species belonging to the dominant human colonic microbiota ('Ruminococcus bicirculans') reveals two chromosomes and a selective capacity to utilize plant glucans.</title>
        <authorList>
            <consortium name="NISC Comparative Sequencing Program"/>
            <person name="Wegmann U."/>
            <person name="Louis P."/>
            <person name="Goesmann A."/>
            <person name="Henrissat B."/>
            <person name="Duncan S.H."/>
            <person name="Flint H.J."/>
        </authorList>
    </citation>
    <scope>NUCLEOTIDE SEQUENCE</scope>
    <source>
        <strain evidence="1">CGMCC 1.15644</strain>
    </source>
</reference>
<comment type="caution">
    <text evidence="2">The sequence shown here is derived from an EMBL/GenBank/DDBJ whole genome shotgun (WGS) entry which is preliminary data.</text>
</comment>
<organism evidence="2 3">
    <name type="scientific">Pedobacter psychrotolerans</name>
    <dbReference type="NCBI Taxonomy" id="1843235"/>
    <lineage>
        <taxon>Bacteria</taxon>
        <taxon>Pseudomonadati</taxon>
        <taxon>Bacteroidota</taxon>
        <taxon>Sphingobacteriia</taxon>
        <taxon>Sphingobacteriales</taxon>
        <taxon>Sphingobacteriaceae</taxon>
        <taxon>Pedobacter</taxon>
    </lineage>
</organism>
<reference evidence="1" key="4">
    <citation type="submission" date="2024-05" db="EMBL/GenBank/DDBJ databases">
        <authorList>
            <person name="Sun Q."/>
            <person name="Zhou Y."/>
        </authorList>
    </citation>
    <scope>NUCLEOTIDE SEQUENCE</scope>
    <source>
        <strain evidence="1">CGMCC 1.15644</strain>
    </source>
</reference>